<evidence type="ECO:0000256" key="1">
    <source>
        <dbReference type="ARBA" id="ARBA00004477"/>
    </source>
</evidence>
<feature type="transmembrane region" description="Helical" evidence="13">
    <location>
        <begin position="109"/>
        <end position="129"/>
    </location>
</feature>
<dbReference type="PANTHER" id="PTHR15451">
    <property type="entry name" value="ERGOSTEROL BIOSYNTHETIC PROTEIN 28-RELATED"/>
    <property type="match status" value="1"/>
</dbReference>
<dbReference type="OrthoDB" id="6485510at2759"/>
<comment type="similarity">
    <text evidence="2">Belongs to the ERG28 family.</text>
</comment>
<evidence type="ECO:0000256" key="2">
    <source>
        <dbReference type="ARBA" id="ARBA00005377"/>
    </source>
</evidence>
<feature type="transmembrane region" description="Helical" evidence="13">
    <location>
        <begin position="141"/>
        <end position="162"/>
    </location>
</feature>
<evidence type="ECO:0000256" key="4">
    <source>
        <dbReference type="ARBA" id="ARBA00022692"/>
    </source>
</evidence>
<evidence type="ECO:0000256" key="5">
    <source>
        <dbReference type="ARBA" id="ARBA00022824"/>
    </source>
</evidence>
<evidence type="ECO:0000256" key="8">
    <source>
        <dbReference type="ARBA" id="ARBA00023011"/>
    </source>
</evidence>
<gene>
    <name evidence="14" type="ORF">BDY21DRAFT_290126</name>
</gene>
<keyword evidence="5" id="KW-0256">Endoplasmic reticulum</keyword>
<keyword evidence="12" id="KW-0753">Steroid metabolism</keyword>
<evidence type="ECO:0000256" key="7">
    <source>
        <dbReference type="ARBA" id="ARBA00022989"/>
    </source>
</evidence>
<dbReference type="Pfam" id="PF03694">
    <property type="entry name" value="Erg28"/>
    <property type="match status" value="1"/>
</dbReference>
<evidence type="ECO:0000313" key="14">
    <source>
        <dbReference type="EMBL" id="KAF2455090.1"/>
    </source>
</evidence>
<feature type="transmembrane region" description="Helical" evidence="13">
    <location>
        <begin position="14"/>
        <end position="31"/>
    </location>
</feature>
<accession>A0A6A6NTJ3</accession>
<keyword evidence="9" id="KW-0443">Lipid metabolism</keyword>
<dbReference type="InterPro" id="IPR005352">
    <property type="entry name" value="Erg28"/>
</dbReference>
<sequence>MASLQAFLPQGEGLLPKWLLLLAVVSVFNAAQNYTTLKLTQRVYCGETYYASPPASAVDPEGKRPPPPIKLSGVALNPVTPLSARTFGTWTFTSAIVRVYAAYHINEPAWYQVAFWMLSITWVHFVAEWKVFGSAAWSRGLASPLIVSTTSLIWMLAQWGYYVK</sequence>
<evidence type="ECO:0000256" key="12">
    <source>
        <dbReference type="ARBA" id="ARBA00023221"/>
    </source>
</evidence>
<comment type="subcellular location">
    <subcellularLocation>
        <location evidence="1">Endoplasmic reticulum membrane</location>
        <topology evidence="1">Multi-pass membrane protein</topology>
    </subcellularLocation>
</comment>
<keyword evidence="7 13" id="KW-1133">Transmembrane helix</keyword>
<dbReference type="AlphaFoldDB" id="A0A6A6NTJ3"/>
<keyword evidence="11" id="KW-1207">Sterol metabolism</keyword>
<keyword evidence="3" id="KW-0444">Lipid biosynthesis</keyword>
<keyword evidence="10 13" id="KW-0472">Membrane</keyword>
<evidence type="ECO:0000256" key="3">
    <source>
        <dbReference type="ARBA" id="ARBA00022516"/>
    </source>
</evidence>
<proteinExistence type="inferred from homology"/>
<dbReference type="EMBL" id="MU001688">
    <property type="protein sequence ID" value="KAF2455090.1"/>
    <property type="molecule type" value="Genomic_DNA"/>
</dbReference>
<dbReference type="GO" id="GO:0005789">
    <property type="term" value="C:endoplasmic reticulum membrane"/>
    <property type="evidence" value="ECO:0007669"/>
    <property type="project" value="UniProtKB-SubCell"/>
</dbReference>
<keyword evidence="6" id="KW-0752">Steroid biosynthesis</keyword>
<name>A0A6A6NTJ3_9PEZI</name>
<reference evidence="14" key="1">
    <citation type="journal article" date="2020" name="Stud. Mycol.">
        <title>101 Dothideomycetes genomes: a test case for predicting lifestyles and emergence of pathogens.</title>
        <authorList>
            <person name="Haridas S."/>
            <person name="Albert R."/>
            <person name="Binder M."/>
            <person name="Bloem J."/>
            <person name="Labutti K."/>
            <person name="Salamov A."/>
            <person name="Andreopoulos B."/>
            <person name="Baker S."/>
            <person name="Barry K."/>
            <person name="Bills G."/>
            <person name="Bluhm B."/>
            <person name="Cannon C."/>
            <person name="Castanera R."/>
            <person name="Culley D."/>
            <person name="Daum C."/>
            <person name="Ezra D."/>
            <person name="Gonzalez J."/>
            <person name="Henrissat B."/>
            <person name="Kuo A."/>
            <person name="Liang C."/>
            <person name="Lipzen A."/>
            <person name="Lutzoni F."/>
            <person name="Magnuson J."/>
            <person name="Mondo S."/>
            <person name="Nolan M."/>
            <person name="Ohm R."/>
            <person name="Pangilinan J."/>
            <person name="Park H.-J."/>
            <person name="Ramirez L."/>
            <person name="Alfaro M."/>
            <person name="Sun H."/>
            <person name="Tritt A."/>
            <person name="Yoshinaga Y."/>
            <person name="Zwiers L.-H."/>
            <person name="Turgeon B."/>
            <person name="Goodwin S."/>
            <person name="Spatafora J."/>
            <person name="Crous P."/>
            <person name="Grigoriev I."/>
        </authorList>
    </citation>
    <scope>NUCLEOTIDE SEQUENCE</scope>
    <source>
        <strain evidence="14">ATCC 16933</strain>
    </source>
</reference>
<keyword evidence="4 13" id="KW-0812">Transmembrane</keyword>
<evidence type="ECO:0000313" key="15">
    <source>
        <dbReference type="Proteomes" id="UP000799766"/>
    </source>
</evidence>
<dbReference type="GO" id="GO:0016126">
    <property type="term" value="P:sterol biosynthetic process"/>
    <property type="evidence" value="ECO:0007669"/>
    <property type="project" value="UniProtKB-KW"/>
</dbReference>
<keyword evidence="8" id="KW-0756">Sterol biosynthesis</keyword>
<evidence type="ECO:0000256" key="9">
    <source>
        <dbReference type="ARBA" id="ARBA00023098"/>
    </source>
</evidence>
<evidence type="ECO:0000256" key="11">
    <source>
        <dbReference type="ARBA" id="ARBA00023166"/>
    </source>
</evidence>
<evidence type="ECO:0000256" key="10">
    <source>
        <dbReference type="ARBA" id="ARBA00023136"/>
    </source>
</evidence>
<dbReference type="Proteomes" id="UP000799766">
    <property type="component" value="Unassembled WGS sequence"/>
</dbReference>
<dbReference type="PANTHER" id="PTHR15451:SF19">
    <property type="entry name" value="ERGOSTEROL BIOSYNTHETIC PROTEIN 28 HOMOLOG"/>
    <property type="match status" value="1"/>
</dbReference>
<dbReference type="GO" id="GO:0030674">
    <property type="term" value="F:protein-macromolecule adaptor activity"/>
    <property type="evidence" value="ECO:0007669"/>
    <property type="project" value="TreeGrafter"/>
</dbReference>
<keyword evidence="15" id="KW-1185">Reference proteome</keyword>
<evidence type="ECO:0000256" key="13">
    <source>
        <dbReference type="SAM" id="Phobius"/>
    </source>
</evidence>
<organism evidence="14 15">
    <name type="scientific">Lineolata rhizophorae</name>
    <dbReference type="NCBI Taxonomy" id="578093"/>
    <lineage>
        <taxon>Eukaryota</taxon>
        <taxon>Fungi</taxon>
        <taxon>Dikarya</taxon>
        <taxon>Ascomycota</taxon>
        <taxon>Pezizomycotina</taxon>
        <taxon>Dothideomycetes</taxon>
        <taxon>Dothideomycetes incertae sedis</taxon>
        <taxon>Lineolatales</taxon>
        <taxon>Lineolataceae</taxon>
        <taxon>Lineolata</taxon>
    </lineage>
</organism>
<protein>
    <submittedName>
        <fullName evidence="14">Erg28 protein</fullName>
    </submittedName>
</protein>
<evidence type="ECO:0000256" key="6">
    <source>
        <dbReference type="ARBA" id="ARBA00022955"/>
    </source>
</evidence>